<organism evidence="6 7">
    <name type="scientific">Hymenochirus boettgeri</name>
    <name type="common">Congo dwarf clawed frog</name>
    <dbReference type="NCBI Taxonomy" id="247094"/>
    <lineage>
        <taxon>Eukaryota</taxon>
        <taxon>Metazoa</taxon>
        <taxon>Chordata</taxon>
        <taxon>Craniata</taxon>
        <taxon>Vertebrata</taxon>
        <taxon>Euteleostomi</taxon>
        <taxon>Amphibia</taxon>
        <taxon>Batrachia</taxon>
        <taxon>Anura</taxon>
        <taxon>Pipoidea</taxon>
        <taxon>Pipidae</taxon>
        <taxon>Pipinae</taxon>
        <taxon>Hymenochirus</taxon>
    </lineage>
</organism>
<dbReference type="PANTHER" id="PTHR11905">
    <property type="entry name" value="ADAM A DISINTEGRIN AND METALLOPROTEASE DOMAIN"/>
    <property type="match status" value="1"/>
</dbReference>
<dbReference type="GO" id="GO:0004222">
    <property type="term" value="F:metalloendopeptidase activity"/>
    <property type="evidence" value="ECO:0007669"/>
    <property type="project" value="InterPro"/>
</dbReference>
<protein>
    <submittedName>
        <fullName evidence="6">Uncharacterized protein</fullName>
    </submittedName>
</protein>
<evidence type="ECO:0000259" key="4">
    <source>
        <dbReference type="PROSITE" id="PS50214"/>
    </source>
</evidence>
<dbReference type="GO" id="GO:0046872">
    <property type="term" value="F:metal ion binding"/>
    <property type="evidence" value="ECO:0007669"/>
    <property type="project" value="UniProtKB-KW"/>
</dbReference>
<dbReference type="InterPro" id="IPR006586">
    <property type="entry name" value="ADAM_Cys-rich"/>
</dbReference>
<dbReference type="CDD" id="cd04269">
    <property type="entry name" value="ZnMc_adamalysin_II_like"/>
    <property type="match status" value="1"/>
</dbReference>
<comment type="caution">
    <text evidence="6">The sequence shown here is derived from an EMBL/GenBank/DDBJ whole genome shotgun (WGS) entry which is preliminary data.</text>
</comment>
<sequence length="369" mass="40046">MVCGVGDFYTETPYLPYSLYYGLRRKKRGVLPTTSYVELGAVVDNLRFKADNMNMTALEVETVQLINIVDSMFIRLNIRIILTSLTVFNQTNPFDVSSGTAGDVLGRFSDWKNQNNAVRSDISHLLIGRDSFSGVVGMAFVGTVCSPNLGTSISTFTPGKDIVSHASVVAHELGHNLGMSHDDSSCSDFAYIMHAVDTGSKNFSSCSANDFEALVLRGGGTCLKNLPDPNQVISIPSCGNNILEKGEECDCGSPKDCQNPCCNAATCTLTSGSQCAQGLCCENCKFKVAGIPCRPSANLCDLPEYCYGNNALCPADVYIMNGFPCNNSQYYCYSGICQNHDMQCQQLFGKGMARNREKTRWGRCTMGNA</sequence>
<dbReference type="InterPro" id="IPR024079">
    <property type="entry name" value="MetalloPept_cat_dom_sf"/>
</dbReference>
<evidence type="ECO:0000256" key="2">
    <source>
        <dbReference type="PROSITE-ProRule" id="PRU00068"/>
    </source>
</evidence>
<dbReference type="InterPro" id="IPR034027">
    <property type="entry name" value="Reprolysin_adamalysin"/>
</dbReference>
<dbReference type="Pfam" id="PF00200">
    <property type="entry name" value="Disintegrin"/>
    <property type="match status" value="1"/>
</dbReference>
<evidence type="ECO:0000256" key="1">
    <source>
        <dbReference type="ARBA" id="ARBA00023157"/>
    </source>
</evidence>
<keyword evidence="3" id="KW-0479">Metal-binding</keyword>
<dbReference type="Pfam" id="PF08516">
    <property type="entry name" value="ADAM_CR"/>
    <property type="match status" value="1"/>
</dbReference>
<feature type="binding site" evidence="3">
    <location>
        <position position="171"/>
    </location>
    <ligand>
        <name>Zn(2+)</name>
        <dbReference type="ChEBI" id="CHEBI:29105"/>
        <note>catalytic</note>
    </ligand>
</feature>
<dbReference type="InterPro" id="IPR001762">
    <property type="entry name" value="Disintegrin_dom"/>
</dbReference>
<dbReference type="EMBL" id="JAACNH010000008">
    <property type="protein sequence ID" value="KAG8435652.1"/>
    <property type="molecule type" value="Genomic_DNA"/>
</dbReference>
<accession>A0A8T2IUM5</accession>
<feature type="binding site" evidence="3">
    <location>
        <position position="175"/>
    </location>
    <ligand>
        <name>Zn(2+)</name>
        <dbReference type="ChEBI" id="CHEBI:29105"/>
        <note>catalytic</note>
    </ligand>
</feature>
<feature type="domain" description="Peptidase M12B" evidence="5">
    <location>
        <begin position="35"/>
        <end position="227"/>
    </location>
</feature>
<dbReference type="Pfam" id="PF01421">
    <property type="entry name" value="Reprolysin"/>
    <property type="match status" value="1"/>
</dbReference>
<dbReference type="SMART" id="SM00608">
    <property type="entry name" value="ACR"/>
    <property type="match status" value="1"/>
</dbReference>
<feature type="binding site" evidence="3">
    <location>
        <position position="181"/>
    </location>
    <ligand>
        <name>Zn(2+)</name>
        <dbReference type="ChEBI" id="CHEBI:29105"/>
        <note>catalytic</note>
    </ligand>
</feature>
<dbReference type="SUPFAM" id="SSF55486">
    <property type="entry name" value="Metalloproteases ('zincins'), catalytic domain"/>
    <property type="match status" value="1"/>
</dbReference>
<dbReference type="PRINTS" id="PR00289">
    <property type="entry name" value="DISINTEGRIN"/>
</dbReference>
<feature type="active site" evidence="3">
    <location>
        <position position="172"/>
    </location>
</feature>
<dbReference type="InterPro" id="IPR001590">
    <property type="entry name" value="Peptidase_M12B"/>
</dbReference>
<dbReference type="Proteomes" id="UP000812440">
    <property type="component" value="Chromosome 7"/>
</dbReference>
<proteinExistence type="predicted"/>
<comment type="caution">
    <text evidence="3">Lacks conserved residue(s) required for the propagation of feature annotation.</text>
</comment>
<dbReference type="AlphaFoldDB" id="A0A8T2IUM5"/>
<dbReference type="GO" id="GO:0005886">
    <property type="term" value="C:plasma membrane"/>
    <property type="evidence" value="ECO:0007669"/>
    <property type="project" value="TreeGrafter"/>
</dbReference>
<dbReference type="FunFam" id="4.10.70.10:FF:000001">
    <property type="entry name" value="Disintegrin and metalloproteinase domain-containing protein 22"/>
    <property type="match status" value="1"/>
</dbReference>
<dbReference type="PROSITE" id="PS50215">
    <property type="entry name" value="ADAM_MEPRO"/>
    <property type="match status" value="1"/>
</dbReference>
<evidence type="ECO:0000313" key="6">
    <source>
        <dbReference type="EMBL" id="KAG8435652.1"/>
    </source>
</evidence>
<dbReference type="PROSITE" id="PS50214">
    <property type="entry name" value="DISINTEGRIN_2"/>
    <property type="match status" value="1"/>
</dbReference>
<dbReference type="InterPro" id="IPR036436">
    <property type="entry name" value="Disintegrin_dom_sf"/>
</dbReference>
<dbReference type="InterPro" id="IPR018358">
    <property type="entry name" value="Disintegrin_CS"/>
</dbReference>
<reference evidence="6" key="1">
    <citation type="thesis" date="2020" institute="ProQuest LLC" country="789 East Eisenhower Parkway, Ann Arbor, MI, USA">
        <title>Comparative Genomics and Chromosome Evolution.</title>
        <authorList>
            <person name="Mudd A.B."/>
        </authorList>
    </citation>
    <scope>NUCLEOTIDE SEQUENCE</scope>
    <source>
        <strain evidence="6">Female2</strain>
        <tissue evidence="6">Blood</tissue>
    </source>
</reference>
<gene>
    <name evidence="6" type="ORF">GDO86_013544</name>
</gene>
<dbReference type="GO" id="GO:0006508">
    <property type="term" value="P:proteolysis"/>
    <property type="evidence" value="ECO:0007669"/>
    <property type="project" value="InterPro"/>
</dbReference>
<feature type="domain" description="Disintegrin" evidence="4">
    <location>
        <begin position="235"/>
        <end position="321"/>
    </location>
</feature>
<dbReference type="PANTHER" id="PTHR11905:SF122">
    <property type="entry name" value="DISINTEGRIN AND METALLOPROTEINASE DOMAIN-CONTAINING PROTEIN 9"/>
    <property type="match status" value="1"/>
</dbReference>
<keyword evidence="3" id="KW-0862">Zinc</keyword>
<keyword evidence="1 2" id="KW-1015">Disulfide bond</keyword>
<dbReference type="FunFam" id="3.40.390.10:FF:000002">
    <property type="entry name" value="Disintegrin and metalloproteinase domain-containing protein 22"/>
    <property type="match status" value="1"/>
</dbReference>
<evidence type="ECO:0000259" key="5">
    <source>
        <dbReference type="PROSITE" id="PS50215"/>
    </source>
</evidence>
<dbReference type="PROSITE" id="PS00427">
    <property type="entry name" value="DISINTEGRIN_1"/>
    <property type="match status" value="1"/>
</dbReference>
<dbReference type="SUPFAM" id="SSF57552">
    <property type="entry name" value="Blood coagulation inhibitor (disintegrin)"/>
    <property type="match status" value="1"/>
</dbReference>
<dbReference type="SMART" id="SM00050">
    <property type="entry name" value="DISIN"/>
    <property type="match status" value="1"/>
</dbReference>
<name>A0A8T2IUM5_9PIPI</name>
<keyword evidence="7" id="KW-1185">Reference proteome</keyword>
<evidence type="ECO:0000256" key="3">
    <source>
        <dbReference type="PROSITE-ProRule" id="PRU00276"/>
    </source>
</evidence>
<feature type="disulfide bond" evidence="2">
    <location>
        <begin position="293"/>
        <end position="313"/>
    </location>
</feature>
<dbReference type="Gene3D" id="3.40.390.10">
    <property type="entry name" value="Collagenase (Catalytic Domain)"/>
    <property type="match status" value="1"/>
</dbReference>
<dbReference type="Gene3D" id="4.10.70.10">
    <property type="entry name" value="Disintegrin domain"/>
    <property type="match status" value="1"/>
</dbReference>
<dbReference type="OrthoDB" id="5951731at2759"/>
<evidence type="ECO:0000313" key="7">
    <source>
        <dbReference type="Proteomes" id="UP000812440"/>
    </source>
</evidence>